<dbReference type="PANTHER" id="PTHR48267">
    <property type="entry name" value="CUPREDOXIN SUPERFAMILY PROTEIN"/>
    <property type="match status" value="1"/>
</dbReference>
<dbReference type="EMBL" id="AEUD01000001">
    <property type="protein sequence ID" value="EGD57081.1"/>
    <property type="molecule type" value="Genomic_DNA"/>
</dbReference>
<evidence type="ECO:0000256" key="9">
    <source>
        <dbReference type="ARBA" id="ARBA00048092"/>
    </source>
</evidence>
<dbReference type="GO" id="GO:0005507">
    <property type="term" value="F:copper ion binding"/>
    <property type="evidence" value="ECO:0007669"/>
    <property type="project" value="InterPro"/>
</dbReference>
<dbReference type="InterPro" id="IPR045087">
    <property type="entry name" value="Cu-oxidase_fam"/>
</dbReference>
<dbReference type="STRING" id="644548.SCNU_01865"/>
<dbReference type="Proteomes" id="UP000035065">
    <property type="component" value="Unassembled WGS sequence"/>
</dbReference>
<dbReference type="AlphaFoldDB" id="F1YDZ1"/>
<evidence type="ECO:0000313" key="13">
    <source>
        <dbReference type="EMBL" id="EGD57081.1"/>
    </source>
</evidence>
<sequence length="524" mass="57319">MPRLFTTTDPRPIRHRSTLSRRTFLTGLAAVPVIATVGCSPRTTAGAAPDTLRPLPIPPLAPSTVDATGTRRFTLTAASGTTEMIPGKRTPTWGFNGSILGPTIRARRGEKVGFTITNRLPEPTTVHWHGMHVPARHDGGPHQTIAPGGTWKPEWTVNQPGATLWYHPHPHGSTEKHAYRGLAGMFLVDDDQTTTAALPHDYGVDDIPLIVQDRRFTASGALDESSPSDIGLLGDTIITNGIAGTYFDVAGPRVRLRILNGSGGRMYNFGLADGSAFSMIASDGGLLPRPVSLTRLALSPGERAEIVVSVGQSPVRLRAFPFDDPQGIGNDDAAQFGLDDSFDILELRPAETRTPAPALPTSLATISQLNPATAAVRRRFDLQWYMINRQRMDMNRIDHTSRVDTTELWTVRNRDNWPHNFHVHDTQFQIVDVDGRRPPAHLSGWKDTVYVPPGSTIRLILRFSDYTDPTFPYMYHCHLMLHEDQGMMGQFLVLAPGQRPAPMTMPMSGPDAMPGMDHGSGSGH</sequence>
<dbReference type="CDD" id="cd13867">
    <property type="entry name" value="CuRO_2_CueO_FtsP"/>
    <property type="match status" value="1"/>
</dbReference>
<dbReference type="PROSITE" id="PS00080">
    <property type="entry name" value="MULTICOPPER_OXIDASE2"/>
    <property type="match status" value="1"/>
</dbReference>
<evidence type="ECO:0000259" key="12">
    <source>
        <dbReference type="Pfam" id="PF07732"/>
    </source>
</evidence>
<dbReference type="InterPro" id="IPR011706">
    <property type="entry name" value="Cu-oxidase_C"/>
</dbReference>
<proteinExistence type="inferred from homology"/>
<dbReference type="SUPFAM" id="SSF49503">
    <property type="entry name" value="Cupredoxins"/>
    <property type="match status" value="3"/>
</dbReference>
<evidence type="ECO:0000256" key="5">
    <source>
        <dbReference type="ARBA" id="ARBA00038978"/>
    </source>
</evidence>
<organism evidence="13 14">
    <name type="scientific">Gordonia neofelifaecis NRRL B-59395</name>
    <dbReference type="NCBI Taxonomy" id="644548"/>
    <lineage>
        <taxon>Bacteria</taxon>
        <taxon>Bacillati</taxon>
        <taxon>Actinomycetota</taxon>
        <taxon>Actinomycetes</taxon>
        <taxon>Mycobacteriales</taxon>
        <taxon>Gordoniaceae</taxon>
        <taxon>Gordonia</taxon>
    </lineage>
</organism>
<evidence type="ECO:0000256" key="3">
    <source>
        <dbReference type="ARBA" id="ARBA00022723"/>
    </source>
</evidence>
<feature type="region of interest" description="Disordered" evidence="10">
    <location>
        <begin position="502"/>
        <end position="524"/>
    </location>
</feature>
<evidence type="ECO:0000313" key="14">
    <source>
        <dbReference type="Proteomes" id="UP000035065"/>
    </source>
</evidence>
<keyword evidence="14" id="KW-1185">Reference proteome</keyword>
<evidence type="ECO:0000256" key="1">
    <source>
        <dbReference type="ARBA" id="ARBA00010609"/>
    </source>
</evidence>
<evidence type="ECO:0000256" key="4">
    <source>
        <dbReference type="ARBA" id="ARBA00023002"/>
    </source>
</evidence>
<dbReference type="InterPro" id="IPR006311">
    <property type="entry name" value="TAT_signal"/>
</dbReference>
<keyword evidence="4" id="KW-0560">Oxidoreductase</keyword>
<comment type="caution">
    <text evidence="13">The sequence shown here is derived from an EMBL/GenBank/DDBJ whole genome shotgun (WGS) entry which is preliminary data.</text>
</comment>
<name>F1YDZ1_9ACTN</name>
<dbReference type="CDD" id="cd04232">
    <property type="entry name" value="CuRO_1_CueO_FtsP"/>
    <property type="match status" value="1"/>
</dbReference>
<comment type="catalytic activity">
    <reaction evidence="9">
        <text>4 Cu(+) + O2 + 4 H(+) = 4 Cu(2+) + 2 H2O</text>
        <dbReference type="Rhea" id="RHEA:30083"/>
        <dbReference type="ChEBI" id="CHEBI:15377"/>
        <dbReference type="ChEBI" id="CHEBI:15378"/>
        <dbReference type="ChEBI" id="CHEBI:15379"/>
        <dbReference type="ChEBI" id="CHEBI:29036"/>
        <dbReference type="ChEBI" id="CHEBI:49552"/>
        <dbReference type="EC" id="1.16.3.4"/>
    </reaction>
    <physiologicalReaction direction="left-to-right" evidence="9">
        <dbReference type="Rhea" id="RHEA:30084"/>
    </physiologicalReaction>
</comment>
<feature type="domain" description="Plastocyanin-like" evidence="11">
    <location>
        <begin position="382"/>
        <end position="494"/>
    </location>
</feature>
<evidence type="ECO:0000256" key="6">
    <source>
        <dbReference type="ARBA" id="ARBA00041027"/>
    </source>
</evidence>
<dbReference type="PROSITE" id="PS51318">
    <property type="entry name" value="TAT"/>
    <property type="match status" value="1"/>
</dbReference>
<evidence type="ECO:0000256" key="2">
    <source>
        <dbReference type="ARBA" id="ARBA00011245"/>
    </source>
</evidence>
<dbReference type="RefSeq" id="WP_009677646.1">
    <property type="nucleotide sequence ID" value="NZ_AEUD01000001.1"/>
</dbReference>
<keyword evidence="3" id="KW-0479">Metal-binding</keyword>
<reference evidence="13 14" key="1">
    <citation type="journal article" date="2011" name="J. Bacteriol.">
        <title>Draft Genome Sequence of Gordonia neofelifaecis NRRL B-59395, a Cholesterol-Degrading Actinomycete.</title>
        <authorList>
            <person name="Ge F."/>
            <person name="Li W."/>
            <person name="Chen G."/>
            <person name="Liu Y."/>
            <person name="Zhang G."/>
            <person name="Yong B."/>
            <person name="Wang Q."/>
            <person name="Wang N."/>
            <person name="Huang Z."/>
            <person name="Li W."/>
            <person name="Wang J."/>
            <person name="Wu C."/>
            <person name="Xie Q."/>
            <person name="Liu G."/>
        </authorList>
    </citation>
    <scope>NUCLEOTIDE SEQUENCE [LARGE SCALE GENOMIC DNA]</scope>
    <source>
        <strain evidence="13 14">NRRL B-59395</strain>
    </source>
</reference>
<evidence type="ECO:0000259" key="11">
    <source>
        <dbReference type="Pfam" id="PF07731"/>
    </source>
</evidence>
<dbReference type="eggNOG" id="COG2132">
    <property type="taxonomic scope" value="Bacteria"/>
</dbReference>
<evidence type="ECO:0000256" key="7">
    <source>
        <dbReference type="ARBA" id="ARBA00042896"/>
    </source>
</evidence>
<dbReference type="GO" id="GO:0016491">
    <property type="term" value="F:oxidoreductase activity"/>
    <property type="evidence" value="ECO:0007669"/>
    <property type="project" value="UniProtKB-KW"/>
</dbReference>
<dbReference type="InterPro" id="IPR011707">
    <property type="entry name" value="Cu-oxidase-like_N"/>
</dbReference>
<dbReference type="CDD" id="cd13890">
    <property type="entry name" value="CuRO_3_CueO_FtsP"/>
    <property type="match status" value="1"/>
</dbReference>
<protein>
    <recommendedName>
        <fullName evidence="6">Multicopper oxidase CueO</fullName>
        <ecNumber evidence="5">1.16.3.4</ecNumber>
    </recommendedName>
    <alternativeName>
        <fullName evidence="7">Copper efflux oxidase</fullName>
    </alternativeName>
    <alternativeName>
        <fullName evidence="8">Cuprous oxidase</fullName>
    </alternativeName>
</protein>
<comment type="similarity">
    <text evidence="1">Belongs to the multicopper oxidase family.</text>
</comment>
<dbReference type="PANTHER" id="PTHR48267:SF1">
    <property type="entry name" value="BILIRUBIN OXIDASE"/>
    <property type="match status" value="1"/>
</dbReference>
<dbReference type="EC" id="1.16.3.4" evidence="5"/>
<accession>F1YDZ1</accession>
<dbReference type="InterPro" id="IPR002355">
    <property type="entry name" value="Cu_oxidase_Cu_BS"/>
</dbReference>
<dbReference type="Gene3D" id="2.60.40.420">
    <property type="entry name" value="Cupredoxins - blue copper proteins"/>
    <property type="match status" value="3"/>
</dbReference>
<evidence type="ECO:0000256" key="8">
    <source>
        <dbReference type="ARBA" id="ARBA00043090"/>
    </source>
</evidence>
<dbReference type="Pfam" id="PF07732">
    <property type="entry name" value="Cu-oxidase_3"/>
    <property type="match status" value="1"/>
</dbReference>
<gene>
    <name evidence="13" type="ORF">SCNU_01865</name>
</gene>
<dbReference type="Pfam" id="PF07731">
    <property type="entry name" value="Cu-oxidase_2"/>
    <property type="match status" value="1"/>
</dbReference>
<evidence type="ECO:0000256" key="10">
    <source>
        <dbReference type="SAM" id="MobiDB-lite"/>
    </source>
</evidence>
<feature type="domain" description="Plastocyanin-like" evidence="12">
    <location>
        <begin position="80"/>
        <end position="192"/>
    </location>
</feature>
<comment type="subunit">
    <text evidence="2">Monomer.</text>
</comment>
<dbReference type="InterPro" id="IPR008972">
    <property type="entry name" value="Cupredoxin"/>
</dbReference>